<dbReference type="OrthoDB" id="79020at2759"/>
<evidence type="ECO:0000313" key="2">
    <source>
        <dbReference type="Proteomes" id="UP000028582"/>
    </source>
</evidence>
<organism evidence="1 2">
    <name type="scientific">Phytophthora nicotianae P1976</name>
    <dbReference type="NCBI Taxonomy" id="1317066"/>
    <lineage>
        <taxon>Eukaryota</taxon>
        <taxon>Sar</taxon>
        <taxon>Stramenopiles</taxon>
        <taxon>Oomycota</taxon>
        <taxon>Peronosporomycetes</taxon>
        <taxon>Peronosporales</taxon>
        <taxon>Peronosporaceae</taxon>
        <taxon>Phytophthora</taxon>
    </lineage>
</organism>
<dbReference type="AlphaFoldDB" id="A0A081ASB6"/>
<dbReference type="SUPFAM" id="SSF53098">
    <property type="entry name" value="Ribonuclease H-like"/>
    <property type="match status" value="1"/>
</dbReference>
<protein>
    <submittedName>
        <fullName evidence="1">Uncharacterized protein</fullName>
    </submittedName>
</protein>
<name>A0A081ASB6_PHYNI</name>
<comment type="caution">
    <text evidence="1">The sequence shown here is derived from an EMBL/GenBank/DDBJ whole genome shotgun (WGS) entry which is preliminary data.</text>
</comment>
<dbReference type="EMBL" id="ANJA01000823">
    <property type="protein sequence ID" value="ETO81777.1"/>
    <property type="molecule type" value="Genomic_DNA"/>
</dbReference>
<evidence type="ECO:0000313" key="1">
    <source>
        <dbReference type="EMBL" id="ETO81777.1"/>
    </source>
</evidence>
<gene>
    <name evidence="1" type="ORF">F444_03984</name>
</gene>
<accession>A0A081ASB6</accession>
<dbReference type="PANTHER" id="PTHR37067:SF3">
    <property type="entry name" value="PX DOMAIN-CONTAINING PROTEIN"/>
    <property type="match status" value="1"/>
</dbReference>
<proteinExistence type="predicted"/>
<reference evidence="1 2" key="1">
    <citation type="submission" date="2013-11" db="EMBL/GenBank/DDBJ databases">
        <title>The Genome Sequence of Phytophthora parasitica P1976.</title>
        <authorList>
            <consortium name="The Broad Institute Genomics Platform"/>
            <person name="Russ C."/>
            <person name="Tyler B."/>
            <person name="Panabieres F."/>
            <person name="Shan W."/>
            <person name="Tripathy S."/>
            <person name="Grunwald N."/>
            <person name="Machado M."/>
            <person name="Johnson C.S."/>
            <person name="Walker B."/>
            <person name="Young S."/>
            <person name="Zeng Q."/>
            <person name="Gargeya S."/>
            <person name="Fitzgerald M."/>
            <person name="Haas B."/>
            <person name="Abouelleil A."/>
            <person name="Allen A.W."/>
            <person name="Alvarado L."/>
            <person name="Arachchi H.M."/>
            <person name="Berlin A.M."/>
            <person name="Chapman S.B."/>
            <person name="Gainer-Dewar J."/>
            <person name="Goldberg J."/>
            <person name="Griggs A."/>
            <person name="Gujja S."/>
            <person name="Hansen M."/>
            <person name="Howarth C."/>
            <person name="Imamovic A."/>
            <person name="Ireland A."/>
            <person name="Larimer J."/>
            <person name="McCowan C."/>
            <person name="Murphy C."/>
            <person name="Pearson M."/>
            <person name="Poon T.W."/>
            <person name="Priest M."/>
            <person name="Roberts A."/>
            <person name="Saif S."/>
            <person name="Shea T."/>
            <person name="Sisk P."/>
            <person name="Sykes S."/>
            <person name="Wortman J."/>
            <person name="Nusbaum C."/>
            <person name="Birren B."/>
        </authorList>
    </citation>
    <scope>NUCLEOTIDE SEQUENCE [LARGE SCALE GENOMIC DNA]</scope>
    <source>
        <strain evidence="1 2">P1976</strain>
    </source>
</reference>
<dbReference type="InterPro" id="IPR012337">
    <property type="entry name" value="RNaseH-like_sf"/>
</dbReference>
<dbReference type="PANTHER" id="PTHR37067">
    <property type="entry name" value="PX DOMAIN-CONTAINING PROTEIN"/>
    <property type="match status" value="1"/>
</dbReference>
<dbReference type="Proteomes" id="UP000028582">
    <property type="component" value="Unassembled WGS sequence"/>
</dbReference>
<sequence length="250" mass="28361">MSFRMAISVLTKTKERTGLASLGSCSTELPSKYARFVCIMNLDKIKQIISSSWTFSIALDMSTYLSISYLDVRIRVYYNEIILNLHLLAIPMHEGHTGEAMFDAVVPVLDVRCPNWRDVMLGITTDGERKMTGVNKGLATRFQKVCRSGFMRVWCGLHQLDLALQNTFKAAMKGRFFGYMTQTIAYLRRQGTLIRQMDTTAPLFQDTRWELIATVQYLVYETPSNIDSTFRCQNTGLQAATSVVVDIEFG</sequence>